<evidence type="ECO:0000256" key="4">
    <source>
        <dbReference type="SAM" id="MobiDB-lite"/>
    </source>
</evidence>
<dbReference type="PANTHER" id="PTHR24340">
    <property type="entry name" value="HOMEOBOX PROTEIN NKX"/>
    <property type="match status" value="1"/>
</dbReference>
<comment type="subcellular location">
    <subcellularLocation>
        <location evidence="1 2 3">Nucleus</location>
    </subcellularLocation>
</comment>
<evidence type="ECO:0000256" key="1">
    <source>
        <dbReference type="ARBA" id="ARBA00004123"/>
    </source>
</evidence>
<dbReference type="PANTHER" id="PTHR24340:SF35">
    <property type="entry name" value="HGTX, ISOFORM C"/>
    <property type="match status" value="1"/>
</dbReference>
<dbReference type="Pfam" id="PF00046">
    <property type="entry name" value="Homeodomain"/>
    <property type="match status" value="1"/>
</dbReference>
<dbReference type="InterPro" id="IPR001356">
    <property type="entry name" value="HD"/>
</dbReference>
<sequence>MTEMKNCPYPLPATTSINPGGMTVSSPGNKSSAGLSSDLGSPQLCSSATPHGIDETLNRRPLLSLETTATAASLFTGILSGLPGLYFSLSAVSVCPVNLPMFWPVVITKRKRPTFSGQQIGALEKIFEQTKYLVGPDRAQLAYSLGMTESQVKVTHRKRCNQQKHTQLNRSLLVEFIFCSDNQ</sequence>
<accession>A0ABU7DUG7</accession>
<evidence type="ECO:0000256" key="3">
    <source>
        <dbReference type="RuleBase" id="RU000682"/>
    </source>
</evidence>
<dbReference type="Gene3D" id="1.10.10.60">
    <property type="entry name" value="Homeodomain-like"/>
    <property type="match status" value="1"/>
</dbReference>
<keyword evidence="2 3" id="KW-0371">Homeobox</keyword>
<dbReference type="PROSITE" id="PS50071">
    <property type="entry name" value="HOMEOBOX_2"/>
    <property type="match status" value="1"/>
</dbReference>
<dbReference type="InterPro" id="IPR050394">
    <property type="entry name" value="Homeobox_NK-like"/>
</dbReference>
<keyword evidence="2 3" id="KW-0238">DNA-binding</keyword>
<feature type="DNA-binding region" description="Homeobox" evidence="2">
    <location>
        <begin position="108"/>
        <end position="167"/>
    </location>
</feature>
<proteinExistence type="predicted"/>
<comment type="caution">
    <text evidence="6">The sequence shown here is derived from an EMBL/GenBank/DDBJ whole genome shotgun (WGS) entry which is preliminary data.</text>
</comment>
<dbReference type="InterPro" id="IPR009057">
    <property type="entry name" value="Homeodomain-like_sf"/>
</dbReference>
<keyword evidence="7" id="KW-1185">Reference proteome</keyword>
<evidence type="ECO:0000256" key="2">
    <source>
        <dbReference type="PROSITE-ProRule" id="PRU00108"/>
    </source>
</evidence>
<dbReference type="CDD" id="cd00086">
    <property type="entry name" value="homeodomain"/>
    <property type="match status" value="1"/>
</dbReference>
<gene>
    <name evidence="6" type="ORF">CHARACLAT_026697</name>
</gene>
<protein>
    <recommendedName>
        <fullName evidence="5">Homeobox domain-containing protein</fullName>
    </recommendedName>
</protein>
<name>A0ABU7DUG7_9TELE</name>
<dbReference type="SUPFAM" id="SSF46689">
    <property type="entry name" value="Homeodomain-like"/>
    <property type="match status" value="1"/>
</dbReference>
<dbReference type="EMBL" id="JAHUTJ010036048">
    <property type="protein sequence ID" value="MED6278702.1"/>
    <property type="molecule type" value="Genomic_DNA"/>
</dbReference>
<dbReference type="SMART" id="SM00389">
    <property type="entry name" value="HOX"/>
    <property type="match status" value="1"/>
</dbReference>
<evidence type="ECO:0000313" key="7">
    <source>
        <dbReference type="Proteomes" id="UP001352852"/>
    </source>
</evidence>
<evidence type="ECO:0000313" key="6">
    <source>
        <dbReference type="EMBL" id="MED6278702.1"/>
    </source>
</evidence>
<reference evidence="6 7" key="1">
    <citation type="submission" date="2021-06" db="EMBL/GenBank/DDBJ databases">
        <authorList>
            <person name="Palmer J.M."/>
        </authorList>
    </citation>
    <scope>NUCLEOTIDE SEQUENCE [LARGE SCALE GENOMIC DNA]</scope>
    <source>
        <strain evidence="6 7">CL_MEX2019</strain>
        <tissue evidence="6">Muscle</tissue>
    </source>
</reference>
<dbReference type="Proteomes" id="UP001352852">
    <property type="component" value="Unassembled WGS sequence"/>
</dbReference>
<feature type="region of interest" description="Disordered" evidence="4">
    <location>
        <begin position="18"/>
        <end position="41"/>
    </location>
</feature>
<organism evidence="6 7">
    <name type="scientific">Characodon lateralis</name>
    <dbReference type="NCBI Taxonomy" id="208331"/>
    <lineage>
        <taxon>Eukaryota</taxon>
        <taxon>Metazoa</taxon>
        <taxon>Chordata</taxon>
        <taxon>Craniata</taxon>
        <taxon>Vertebrata</taxon>
        <taxon>Euteleostomi</taxon>
        <taxon>Actinopterygii</taxon>
        <taxon>Neopterygii</taxon>
        <taxon>Teleostei</taxon>
        <taxon>Neoteleostei</taxon>
        <taxon>Acanthomorphata</taxon>
        <taxon>Ovalentaria</taxon>
        <taxon>Atherinomorphae</taxon>
        <taxon>Cyprinodontiformes</taxon>
        <taxon>Goodeidae</taxon>
        <taxon>Characodon</taxon>
    </lineage>
</organism>
<evidence type="ECO:0000259" key="5">
    <source>
        <dbReference type="PROSITE" id="PS50071"/>
    </source>
</evidence>
<keyword evidence="2 3" id="KW-0539">Nucleus</keyword>
<feature type="domain" description="Homeobox" evidence="5">
    <location>
        <begin position="106"/>
        <end position="166"/>
    </location>
</feature>